<dbReference type="Proteomes" id="UP001445076">
    <property type="component" value="Unassembled WGS sequence"/>
</dbReference>
<name>A0AAW0YL44_CHEQU</name>
<reference evidence="1 2" key="1">
    <citation type="journal article" date="2024" name="BMC Genomics">
        <title>Genome assembly of redclaw crayfish (Cherax quadricarinatus) provides insights into its immune adaptation and hypoxia tolerance.</title>
        <authorList>
            <person name="Liu Z."/>
            <person name="Zheng J."/>
            <person name="Li H."/>
            <person name="Fang K."/>
            <person name="Wang S."/>
            <person name="He J."/>
            <person name="Zhou D."/>
            <person name="Weng S."/>
            <person name="Chi M."/>
            <person name="Gu Z."/>
            <person name="He J."/>
            <person name="Li F."/>
            <person name="Wang M."/>
        </authorList>
    </citation>
    <scope>NUCLEOTIDE SEQUENCE [LARGE SCALE GENOMIC DNA]</scope>
    <source>
        <strain evidence="1">ZL_2023a</strain>
    </source>
</reference>
<evidence type="ECO:0000313" key="1">
    <source>
        <dbReference type="EMBL" id="KAK8752509.1"/>
    </source>
</evidence>
<accession>A0AAW0YL44</accession>
<comment type="caution">
    <text evidence="1">The sequence shown here is derived from an EMBL/GenBank/DDBJ whole genome shotgun (WGS) entry which is preliminary data.</text>
</comment>
<dbReference type="EMBL" id="JARKIK010000004">
    <property type="protein sequence ID" value="KAK8752509.1"/>
    <property type="molecule type" value="Genomic_DNA"/>
</dbReference>
<proteinExistence type="predicted"/>
<dbReference type="AlphaFoldDB" id="A0AAW0YL44"/>
<organism evidence="1 2">
    <name type="scientific">Cherax quadricarinatus</name>
    <name type="common">Australian red claw crayfish</name>
    <dbReference type="NCBI Taxonomy" id="27406"/>
    <lineage>
        <taxon>Eukaryota</taxon>
        <taxon>Metazoa</taxon>
        <taxon>Ecdysozoa</taxon>
        <taxon>Arthropoda</taxon>
        <taxon>Crustacea</taxon>
        <taxon>Multicrustacea</taxon>
        <taxon>Malacostraca</taxon>
        <taxon>Eumalacostraca</taxon>
        <taxon>Eucarida</taxon>
        <taxon>Decapoda</taxon>
        <taxon>Pleocyemata</taxon>
        <taxon>Astacidea</taxon>
        <taxon>Parastacoidea</taxon>
        <taxon>Parastacidae</taxon>
        <taxon>Cherax</taxon>
    </lineage>
</organism>
<keyword evidence="2" id="KW-1185">Reference proteome</keyword>
<sequence length="111" mass="13047">MFISGHSQITVHPYTNLTIIHNYKMKVVLDNLQMIHFLLAHSCVLQNSTKICKLFSADLCDNSAYNNITIQITYKKSMYLVKYYCVDHLPLSWEKLFTRPVLVIYYIKIIN</sequence>
<protein>
    <submittedName>
        <fullName evidence="1">Uncharacterized protein</fullName>
    </submittedName>
</protein>
<evidence type="ECO:0000313" key="2">
    <source>
        <dbReference type="Proteomes" id="UP001445076"/>
    </source>
</evidence>
<gene>
    <name evidence="1" type="ORF">OTU49_005933</name>
</gene>